<accession>A0A1J5N4H1</accession>
<evidence type="ECO:0000313" key="3">
    <source>
        <dbReference type="Proteomes" id="UP000181901"/>
    </source>
</evidence>
<organism evidence="2 3">
    <name type="scientific">Pseudodesulfovibrio hydrargyri</name>
    <dbReference type="NCBI Taxonomy" id="2125990"/>
    <lineage>
        <taxon>Bacteria</taxon>
        <taxon>Pseudomonadati</taxon>
        <taxon>Thermodesulfobacteriota</taxon>
        <taxon>Desulfovibrionia</taxon>
        <taxon>Desulfovibrionales</taxon>
        <taxon>Desulfovibrionaceae</taxon>
    </lineage>
</organism>
<dbReference type="AlphaFoldDB" id="A0A1J5N4H1"/>
<gene>
    <name evidence="2" type="ORF">BerOc1_01661</name>
</gene>
<protein>
    <submittedName>
        <fullName evidence="2">Uncharacterized protein</fullName>
    </submittedName>
</protein>
<sequence>MRLAVIIKAEQKEELPTAAELREAGFAVSTALGPDRDAAEPGHAPPGPCVCGEQDRPGRIAVSRNDEAPDAGKGARGFGLVDRWRKRARGCPRTP</sequence>
<dbReference type="EMBL" id="LKAQ01000004">
    <property type="protein sequence ID" value="OIQ49736.1"/>
    <property type="molecule type" value="Genomic_DNA"/>
</dbReference>
<evidence type="ECO:0000313" key="2">
    <source>
        <dbReference type="EMBL" id="OIQ49736.1"/>
    </source>
</evidence>
<keyword evidence="3" id="KW-1185">Reference proteome</keyword>
<reference evidence="2 3" key="1">
    <citation type="submission" date="2015-09" db="EMBL/GenBank/DDBJ databases">
        <title>Genome of Desulfovibrio dechloracetivorans BerOc1, a mercury methylating strain isolated from highly hydrocarbons and metals contaminated coastal sediments.</title>
        <authorList>
            <person name="Goni Urriza M."/>
            <person name="Gassie C."/>
            <person name="Bouchez O."/>
            <person name="Klopp C."/>
            <person name="Ranchou-Peyruse A."/>
            <person name="Remy G."/>
        </authorList>
    </citation>
    <scope>NUCLEOTIDE SEQUENCE [LARGE SCALE GENOMIC DNA]</scope>
    <source>
        <strain evidence="2 3">BerOc1</strain>
    </source>
</reference>
<name>A0A1J5N4H1_9BACT</name>
<feature type="region of interest" description="Disordered" evidence="1">
    <location>
        <begin position="32"/>
        <end position="56"/>
    </location>
</feature>
<dbReference type="Proteomes" id="UP000181901">
    <property type="component" value="Unassembled WGS sequence"/>
</dbReference>
<comment type="caution">
    <text evidence="2">The sequence shown here is derived from an EMBL/GenBank/DDBJ whole genome shotgun (WGS) entry which is preliminary data.</text>
</comment>
<evidence type="ECO:0000256" key="1">
    <source>
        <dbReference type="SAM" id="MobiDB-lite"/>
    </source>
</evidence>
<proteinExistence type="predicted"/>